<name>A0A9D0ZVJ0_9FIRM</name>
<dbReference type="EMBL" id="DVFT01000108">
    <property type="protein sequence ID" value="HIQ96353.1"/>
    <property type="molecule type" value="Genomic_DNA"/>
</dbReference>
<dbReference type="AlphaFoldDB" id="A0A9D0ZVJ0"/>
<reference evidence="1" key="1">
    <citation type="submission" date="2020-10" db="EMBL/GenBank/DDBJ databases">
        <authorList>
            <person name="Gilroy R."/>
        </authorList>
    </citation>
    <scope>NUCLEOTIDE SEQUENCE</scope>
    <source>
        <strain evidence="1">ChiSjej3B21-11622</strain>
    </source>
</reference>
<dbReference type="Proteomes" id="UP000886886">
    <property type="component" value="Unassembled WGS sequence"/>
</dbReference>
<evidence type="ECO:0000313" key="1">
    <source>
        <dbReference type="EMBL" id="HIQ96353.1"/>
    </source>
</evidence>
<comment type="caution">
    <text evidence="1">The sequence shown here is derived from an EMBL/GenBank/DDBJ whole genome shotgun (WGS) entry which is preliminary data.</text>
</comment>
<evidence type="ECO:0000313" key="2">
    <source>
        <dbReference type="Proteomes" id="UP000886886"/>
    </source>
</evidence>
<gene>
    <name evidence="1" type="ORF">IAB26_07310</name>
</gene>
<accession>A0A9D0ZVJ0</accession>
<reference evidence="1" key="2">
    <citation type="journal article" date="2021" name="PeerJ">
        <title>Extensive microbial diversity within the chicken gut microbiome revealed by metagenomics and culture.</title>
        <authorList>
            <person name="Gilroy R."/>
            <person name="Ravi A."/>
            <person name="Getino M."/>
            <person name="Pursley I."/>
            <person name="Horton D.L."/>
            <person name="Alikhan N.F."/>
            <person name="Baker D."/>
            <person name="Gharbi K."/>
            <person name="Hall N."/>
            <person name="Watson M."/>
            <person name="Adriaenssens E.M."/>
            <person name="Foster-Nyarko E."/>
            <person name="Jarju S."/>
            <person name="Secka A."/>
            <person name="Antonio M."/>
            <person name="Oren A."/>
            <person name="Chaudhuri R.R."/>
            <person name="La Ragione R."/>
            <person name="Hildebrand F."/>
            <person name="Pallen M.J."/>
        </authorList>
    </citation>
    <scope>NUCLEOTIDE SEQUENCE</scope>
    <source>
        <strain evidence="1">ChiSjej3B21-11622</strain>
    </source>
</reference>
<protein>
    <submittedName>
        <fullName evidence="1">Uncharacterized protein</fullName>
    </submittedName>
</protein>
<organism evidence="1 2">
    <name type="scientific">Candidatus Limivivens merdigallinarum</name>
    <dbReference type="NCBI Taxonomy" id="2840859"/>
    <lineage>
        <taxon>Bacteria</taxon>
        <taxon>Bacillati</taxon>
        <taxon>Bacillota</taxon>
        <taxon>Clostridia</taxon>
        <taxon>Lachnospirales</taxon>
        <taxon>Lachnospiraceae</taxon>
        <taxon>Lachnospiraceae incertae sedis</taxon>
        <taxon>Candidatus Limivivens</taxon>
    </lineage>
</organism>
<proteinExistence type="predicted"/>
<sequence length="372" mass="42116">MYYKDDFEKEFREEVDFHKYLEEVDARAKWVRVPSRSLKVLVASGNEEYCTPVEQVDMESMMEDTKQHTGLLLKFPGGVYQLGSTAIKPLKGRARIDGTALADVDRKTLAQILNQCLKVAKGKALLRLFEGKVRAVLSGDERDYSILSMPDVYMVSSAYLNGDFEQTNFQLGYADHSTANAIWELQDERMEKVYRDLLAQYGRYTEEKLKAAVRITTSDVGASGANIFYSLQGENRSIILGEAMKVRHKNCKGIEDFAENAEAICTYYKEVLRGVLRLCNIHIQHPANTMAGVMRKTGFSKKLIAETVESYKASVGEEACTAYEVYCGICEALSIARQNGENERSLLKMEERIAKCVSKRWIDFDIPGEVQY</sequence>